<evidence type="ECO:0000256" key="1">
    <source>
        <dbReference type="PROSITE-ProRule" id="PRU00169"/>
    </source>
</evidence>
<dbReference type="InterPro" id="IPR051271">
    <property type="entry name" value="2C-system_Tx_regulators"/>
</dbReference>
<protein>
    <submittedName>
        <fullName evidence="4">Two component transcriptional regulator, LytTR family</fullName>
    </submittedName>
</protein>
<dbReference type="PROSITE" id="PS50930">
    <property type="entry name" value="HTH_LYTTR"/>
    <property type="match status" value="1"/>
</dbReference>
<accession>A0A1I5D6P7</accession>
<feature type="domain" description="HTH LytTR-type" evidence="3">
    <location>
        <begin position="172"/>
        <end position="238"/>
    </location>
</feature>
<dbReference type="Gene3D" id="2.40.50.1020">
    <property type="entry name" value="LytTr DNA-binding domain"/>
    <property type="match status" value="1"/>
</dbReference>
<dbReference type="InterPro" id="IPR011006">
    <property type="entry name" value="CheY-like_superfamily"/>
</dbReference>
<dbReference type="InterPro" id="IPR001789">
    <property type="entry name" value="Sig_transdc_resp-reg_receiver"/>
</dbReference>
<dbReference type="SMART" id="SM00850">
    <property type="entry name" value="LytTR"/>
    <property type="match status" value="1"/>
</dbReference>
<organism evidence="4 5">
    <name type="scientific">Salegentibacter flavus</name>
    <dbReference type="NCBI Taxonomy" id="287099"/>
    <lineage>
        <taxon>Bacteria</taxon>
        <taxon>Pseudomonadati</taxon>
        <taxon>Bacteroidota</taxon>
        <taxon>Flavobacteriia</taxon>
        <taxon>Flavobacteriales</taxon>
        <taxon>Flavobacteriaceae</taxon>
        <taxon>Salegentibacter</taxon>
    </lineage>
</organism>
<dbReference type="SUPFAM" id="SSF52172">
    <property type="entry name" value="CheY-like"/>
    <property type="match status" value="1"/>
</dbReference>
<dbReference type="PROSITE" id="PS50110">
    <property type="entry name" value="RESPONSE_REGULATORY"/>
    <property type="match status" value="1"/>
</dbReference>
<evidence type="ECO:0000313" key="4">
    <source>
        <dbReference type="EMBL" id="SFN94880.1"/>
    </source>
</evidence>
<dbReference type="PANTHER" id="PTHR45526:SF1">
    <property type="entry name" value="TRANSCRIPTIONAL REGULATORY PROTEIN DCUR-RELATED"/>
    <property type="match status" value="1"/>
</dbReference>
<dbReference type="RefSeq" id="WP_093411454.1">
    <property type="nucleotide sequence ID" value="NZ_FOVL01000030.1"/>
</dbReference>
<sequence>MTVVIIDDEPLAIEVIESYILQVNGLELLATCTNPLDAINVLNKNKVDLIFLDIEMPNLNGLDLVRNIENLPQIIITTAYSQYALEGFELNVTDYLIKPVPFHRFLKAVARAKKNHELEIGSRKGTENETDDPQPDFIFIKAEYDRMRVNLNELAYIEGLKDYLKFHLKPSGKVLLTLSSFKEILEKLPSSKFFRVHRSFVVNIDFITAIQKTKIQVGDVRIPIGEKYKKEVYKRLNL</sequence>
<dbReference type="GO" id="GO:0003677">
    <property type="term" value="F:DNA binding"/>
    <property type="evidence" value="ECO:0007669"/>
    <property type="project" value="InterPro"/>
</dbReference>
<dbReference type="OrthoDB" id="2168082at2"/>
<dbReference type="Pfam" id="PF00072">
    <property type="entry name" value="Response_reg"/>
    <property type="match status" value="1"/>
</dbReference>
<feature type="modified residue" description="4-aspartylphosphate" evidence="1">
    <location>
        <position position="53"/>
    </location>
</feature>
<dbReference type="STRING" id="287099.SAMN05660413_03200"/>
<keyword evidence="5" id="KW-1185">Reference proteome</keyword>
<dbReference type="GO" id="GO:0000156">
    <property type="term" value="F:phosphorelay response regulator activity"/>
    <property type="evidence" value="ECO:0007669"/>
    <property type="project" value="TreeGrafter"/>
</dbReference>
<feature type="domain" description="Response regulatory" evidence="2">
    <location>
        <begin position="2"/>
        <end position="113"/>
    </location>
</feature>
<dbReference type="Proteomes" id="UP000199153">
    <property type="component" value="Unassembled WGS sequence"/>
</dbReference>
<gene>
    <name evidence="4" type="ORF">SAMN05660413_03200</name>
</gene>
<dbReference type="Pfam" id="PF04397">
    <property type="entry name" value="LytTR"/>
    <property type="match status" value="1"/>
</dbReference>
<dbReference type="AlphaFoldDB" id="A0A1I5D6P7"/>
<dbReference type="EMBL" id="FOVL01000030">
    <property type="protein sequence ID" value="SFN94880.1"/>
    <property type="molecule type" value="Genomic_DNA"/>
</dbReference>
<dbReference type="Gene3D" id="3.40.50.2300">
    <property type="match status" value="1"/>
</dbReference>
<reference evidence="4 5" key="1">
    <citation type="submission" date="2016-10" db="EMBL/GenBank/DDBJ databases">
        <authorList>
            <person name="de Groot N.N."/>
        </authorList>
    </citation>
    <scope>NUCLEOTIDE SEQUENCE [LARGE SCALE GENOMIC DNA]</scope>
    <source>
        <strain evidence="4 5">DSM 17794</strain>
    </source>
</reference>
<dbReference type="InterPro" id="IPR007492">
    <property type="entry name" value="LytTR_DNA-bd_dom"/>
</dbReference>
<proteinExistence type="predicted"/>
<dbReference type="SMART" id="SM00448">
    <property type="entry name" value="REC"/>
    <property type="match status" value="1"/>
</dbReference>
<evidence type="ECO:0000259" key="2">
    <source>
        <dbReference type="PROSITE" id="PS50110"/>
    </source>
</evidence>
<evidence type="ECO:0000259" key="3">
    <source>
        <dbReference type="PROSITE" id="PS50930"/>
    </source>
</evidence>
<evidence type="ECO:0000313" key="5">
    <source>
        <dbReference type="Proteomes" id="UP000199153"/>
    </source>
</evidence>
<dbReference type="PANTHER" id="PTHR45526">
    <property type="entry name" value="TRANSCRIPTIONAL REGULATORY PROTEIN DPIA"/>
    <property type="match status" value="1"/>
</dbReference>
<keyword evidence="1" id="KW-0597">Phosphoprotein</keyword>
<name>A0A1I5D6P7_9FLAO</name>